<dbReference type="STRING" id="217511.GCA_001463845_02414"/>
<evidence type="ECO:0000313" key="3">
    <source>
        <dbReference type="Proteomes" id="UP000004310"/>
    </source>
</evidence>
<reference evidence="2 3" key="1">
    <citation type="journal article" date="2010" name="J. Bacteriol.">
        <title>Genome sequence of Fulvimarina pelagi HTCC2506T, a Mn(II)-oxidizing alphaproteobacterium possessing an aerobic anoxygenic photosynthetic gene cluster and Xanthorhodopsin.</title>
        <authorList>
            <person name="Kang I."/>
            <person name="Oh H.M."/>
            <person name="Lim S.I."/>
            <person name="Ferriera S."/>
            <person name="Giovannoni S.J."/>
            <person name="Cho J.C."/>
        </authorList>
    </citation>
    <scope>NUCLEOTIDE SEQUENCE [LARGE SCALE GENOMIC DNA]</scope>
    <source>
        <strain evidence="2 3">HTCC2506</strain>
    </source>
</reference>
<dbReference type="CDD" id="cd00198">
    <property type="entry name" value="vWFA"/>
    <property type="match status" value="1"/>
</dbReference>
<dbReference type="HOGENOM" id="CLU_026005_0_0_5"/>
<dbReference type="EMBL" id="AATP01000002">
    <property type="protein sequence ID" value="EAU41492.1"/>
    <property type="molecule type" value="Genomic_DNA"/>
</dbReference>
<dbReference type="AlphaFoldDB" id="Q0G4I9"/>
<keyword evidence="3" id="KW-1185">Reference proteome</keyword>
<sequence length="461" mass="49713">MALAILPMLLAVGGTVDVGRQSSLATDLQEAIDIAALHIAKAPSDAIPGEEDVLQLIKSNITTKDSRIALKKLDVTEKDVSLHATAEITPFFLGLAGIKNLTAQRATKTAREARGEIEVALVLDTTWSMSEKDSSGKSRLDSLKGAAAKLVDTIFTEDGKTRVAVVPYADYVNVGTQHRNQSWLDVPPSYSTTPSERRCETRTTRTQCTSYAPTYQCTRTVDGVSESTTCGGGCTSSETVQVAPYEYCTGGGSSRTYDWYGCVASRTVGDYRLTDARPDIRYPGFLGTSRECPGPLLSLSTREADVKTSISNLSYGGGGYRPSTFIPAGLIWGLNVLSPPAPFEEQAYDPNNKLPRKALVLMTDGANTMVFNSSDGRHRNARSGTEVAQSDRDTISICNNIKRSGIEIFTVGFMVNSSSALDLLKECATDGEHYFDATSPEELHSAFGRIADGLTQIRLIQ</sequence>
<dbReference type="SUPFAM" id="SSF53300">
    <property type="entry name" value="vWA-like"/>
    <property type="match status" value="1"/>
</dbReference>
<dbReference type="Proteomes" id="UP000004310">
    <property type="component" value="Unassembled WGS sequence"/>
</dbReference>
<organism evidence="2 3">
    <name type="scientific">Fulvimarina pelagi HTCC2506</name>
    <dbReference type="NCBI Taxonomy" id="314231"/>
    <lineage>
        <taxon>Bacteria</taxon>
        <taxon>Pseudomonadati</taxon>
        <taxon>Pseudomonadota</taxon>
        <taxon>Alphaproteobacteria</taxon>
        <taxon>Hyphomicrobiales</taxon>
        <taxon>Aurantimonadaceae</taxon>
        <taxon>Fulvimarina</taxon>
    </lineage>
</organism>
<protein>
    <submittedName>
        <fullName evidence="2">Flp pilus assembly protein TadG</fullName>
    </submittedName>
</protein>
<dbReference type="PROSITE" id="PS50234">
    <property type="entry name" value="VWFA"/>
    <property type="match status" value="1"/>
</dbReference>
<dbReference type="Pfam" id="PF13400">
    <property type="entry name" value="Tad"/>
    <property type="match status" value="1"/>
</dbReference>
<dbReference type="InterPro" id="IPR036465">
    <property type="entry name" value="vWFA_dom_sf"/>
</dbReference>
<name>Q0G4I9_9HYPH</name>
<gene>
    <name evidence="2" type="ORF">FP2506_13704</name>
</gene>
<dbReference type="eggNOG" id="COG2304">
    <property type="taxonomic scope" value="Bacteria"/>
</dbReference>
<accession>Q0G4I9</accession>
<dbReference type="eggNOG" id="COG4961">
    <property type="taxonomic scope" value="Bacteria"/>
</dbReference>
<evidence type="ECO:0000313" key="2">
    <source>
        <dbReference type="EMBL" id="EAU41492.1"/>
    </source>
</evidence>
<dbReference type="InterPro" id="IPR028087">
    <property type="entry name" value="Tad_N"/>
</dbReference>
<comment type="caution">
    <text evidence="2">The sequence shown here is derived from an EMBL/GenBank/DDBJ whole genome shotgun (WGS) entry which is preliminary data.</text>
</comment>
<dbReference type="Gene3D" id="3.40.50.410">
    <property type="entry name" value="von Willebrand factor, type A domain"/>
    <property type="match status" value="2"/>
</dbReference>
<dbReference type="InterPro" id="IPR002035">
    <property type="entry name" value="VWF_A"/>
</dbReference>
<feature type="domain" description="VWFA" evidence="1">
    <location>
        <begin position="118"/>
        <end position="450"/>
    </location>
</feature>
<proteinExistence type="predicted"/>
<evidence type="ECO:0000259" key="1">
    <source>
        <dbReference type="PROSITE" id="PS50234"/>
    </source>
</evidence>